<dbReference type="SUPFAM" id="SSF53822">
    <property type="entry name" value="Periplasmic binding protein-like I"/>
    <property type="match status" value="1"/>
</dbReference>
<evidence type="ECO:0000256" key="7">
    <source>
        <dbReference type="SAM" id="SignalP"/>
    </source>
</evidence>
<dbReference type="EMBL" id="CP095073">
    <property type="protein sequence ID" value="UOQ43445.1"/>
    <property type="molecule type" value="Genomic_DNA"/>
</dbReference>
<dbReference type="RefSeq" id="WP_244708804.1">
    <property type="nucleotide sequence ID" value="NZ_CP095073.1"/>
</dbReference>
<reference evidence="9 10" key="1">
    <citation type="submission" date="2022-04" db="EMBL/GenBank/DDBJ databases">
        <title>Halobacillus sp. isolated from saltern.</title>
        <authorList>
            <person name="Won M."/>
            <person name="Lee C.-M."/>
            <person name="Woen H.-Y."/>
            <person name="Kwon S.-W."/>
        </authorList>
    </citation>
    <scope>NUCLEOTIDE SEQUENCE [LARGE SCALE GENOMIC DNA]</scope>
    <source>
        <strain evidence="9 10">SSBR10-3</strain>
    </source>
</reference>
<dbReference type="InterPro" id="IPR003760">
    <property type="entry name" value="PnrA-like"/>
</dbReference>
<protein>
    <submittedName>
        <fullName evidence="9">BMP family ABC transporter substrate-binding protein</fullName>
    </submittedName>
</protein>
<dbReference type="InterPro" id="IPR028082">
    <property type="entry name" value="Peripla_BP_I"/>
</dbReference>
<dbReference type="Proteomes" id="UP000831787">
    <property type="component" value="Chromosome"/>
</dbReference>
<dbReference type="Pfam" id="PF02608">
    <property type="entry name" value="Bmp"/>
    <property type="match status" value="1"/>
</dbReference>
<dbReference type="PANTHER" id="PTHR34296">
    <property type="entry name" value="TRANSCRIPTIONAL ACTIVATOR PROTEIN MED"/>
    <property type="match status" value="1"/>
</dbReference>
<keyword evidence="5" id="KW-0472">Membrane</keyword>
<proteinExistence type="inferred from homology"/>
<evidence type="ECO:0000259" key="8">
    <source>
        <dbReference type="Pfam" id="PF02608"/>
    </source>
</evidence>
<evidence type="ECO:0000256" key="1">
    <source>
        <dbReference type="ARBA" id="ARBA00004193"/>
    </source>
</evidence>
<evidence type="ECO:0000256" key="6">
    <source>
        <dbReference type="ARBA" id="ARBA00023288"/>
    </source>
</evidence>
<organism evidence="9 10">
    <name type="scientific">Halobacillus salinarum</name>
    <dbReference type="NCBI Taxonomy" id="2932257"/>
    <lineage>
        <taxon>Bacteria</taxon>
        <taxon>Bacillati</taxon>
        <taxon>Bacillota</taxon>
        <taxon>Bacilli</taxon>
        <taxon>Bacillales</taxon>
        <taxon>Bacillaceae</taxon>
        <taxon>Halobacillus</taxon>
    </lineage>
</organism>
<evidence type="ECO:0000313" key="10">
    <source>
        <dbReference type="Proteomes" id="UP000831787"/>
    </source>
</evidence>
<evidence type="ECO:0000256" key="5">
    <source>
        <dbReference type="ARBA" id="ARBA00023136"/>
    </source>
</evidence>
<dbReference type="InterPro" id="IPR050957">
    <property type="entry name" value="BMP_lipoprotein"/>
</dbReference>
<gene>
    <name evidence="9" type="ORF">MUN89_16185</name>
</gene>
<feature type="chain" id="PRO_5046839794" evidence="7">
    <location>
        <begin position="28"/>
        <end position="319"/>
    </location>
</feature>
<name>A0ABY4EHG9_9BACI</name>
<dbReference type="PANTHER" id="PTHR34296:SF2">
    <property type="entry name" value="ABC TRANSPORTER GUANOSINE-BINDING PROTEIN NUPN"/>
    <property type="match status" value="1"/>
</dbReference>
<keyword evidence="4 7" id="KW-0732">Signal</keyword>
<comment type="subcellular location">
    <subcellularLocation>
        <location evidence="1">Cell membrane</location>
        <topology evidence="1">Lipid-anchor</topology>
    </subcellularLocation>
</comment>
<evidence type="ECO:0000256" key="2">
    <source>
        <dbReference type="ARBA" id="ARBA00008610"/>
    </source>
</evidence>
<keyword evidence="3" id="KW-1003">Cell membrane</keyword>
<dbReference type="PROSITE" id="PS51257">
    <property type="entry name" value="PROKAR_LIPOPROTEIN"/>
    <property type="match status" value="1"/>
</dbReference>
<dbReference type="CDD" id="cd06353">
    <property type="entry name" value="PBP1_Med-like"/>
    <property type="match status" value="1"/>
</dbReference>
<evidence type="ECO:0000256" key="4">
    <source>
        <dbReference type="ARBA" id="ARBA00022729"/>
    </source>
</evidence>
<feature type="signal peptide" evidence="7">
    <location>
        <begin position="1"/>
        <end position="27"/>
    </location>
</feature>
<dbReference type="Gene3D" id="3.40.50.2300">
    <property type="match status" value="2"/>
</dbReference>
<keyword evidence="6" id="KW-0449">Lipoprotein</keyword>
<evidence type="ECO:0000313" key="9">
    <source>
        <dbReference type="EMBL" id="UOQ43445.1"/>
    </source>
</evidence>
<keyword evidence="10" id="KW-1185">Reference proteome</keyword>
<comment type="similarity">
    <text evidence="2">Belongs to the BMP lipoprotein family.</text>
</comment>
<evidence type="ECO:0000256" key="3">
    <source>
        <dbReference type="ARBA" id="ARBA00022475"/>
    </source>
</evidence>
<feature type="domain" description="ABC transporter substrate-binding protein PnrA-like" evidence="8">
    <location>
        <begin position="32"/>
        <end position="318"/>
    </location>
</feature>
<sequence length="319" mass="35503">MLLLRAISILFAIILLLLTACSYDSNAGQVDNVGMLVETTIHDQAWGQEGYKGLMSIQEEYGVDVYFKEGIKSYNQTAQAVDELVKEGAQVIFGHSSIYGKYFQKLHESYPDVHFIYFNGDFAAKNVTSLNFSANAMGFFGGMVAGKMTKSNHVAVIAAYEWQPEVEGFYEGVKYENPEAEVDISYVNSWDNSEKALVLYNQMKEHGADVYYPAGDQFNLAVIHAIQNDQQYAIGYVSDQSSLGKNTVLTSTVQKVDAVYNVAMDRLMQGKLPGKVVHFDFKDGAIALGNFSPQVSESYQQKIKTSVERYVKTGKLPNQ</sequence>
<accession>A0ABY4EHG9</accession>